<dbReference type="PANTHER" id="PTHR13789:SF268">
    <property type="entry name" value="5-METHYLPHENAZINE-1-CARBOXYLATE 1-MONOOXYGENASE"/>
    <property type="match status" value="1"/>
</dbReference>
<dbReference type="Proteomes" id="UP000002028">
    <property type="component" value="Chromosome"/>
</dbReference>
<evidence type="ECO:0000313" key="5">
    <source>
        <dbReference type="Proteomes" id="UP000002028"/>
    </source>
</evidence>
<organism evidence="4 5">
    <name type="scientific">Spirosoma linguale (strain ATCC 33905 / DSM 74 / LMG 10896 / Claus 1)</name>
    <dbReference type="NCBI Taxonomy" id="504472"/>
    <lineage>
        <taxon>Bacteria</taxon>
        <taxon>Pseudomonadati</taxon>
        <taxon>Bacteroidota</taxon>
        <taxon>Cytophagia</taxon>
        <taxon>Cytophagales</taxon>
        <taxon>Cytophagaceae</taxon>
        <taxon>Spirosoma</taxon>
    </lineage>
</organism>
<keyword evidence="2 4" id="KW-0503">Monooxygenase</keyword>
<dbReference type="AlphaFoldDB" id="D2QDH0"/>
<keyword evidence="5" id="KW-1185">Reference proteome</keyword>
<dbReference type="HOGENOM" id="CLU_009665_19_5_10"/>
<dbReference type="InterPro" id="IPR050493">
    <property type="entry name" value="FAD-dep_Monooxygenase_BioMet"/>
</dbReference>
<dbReference type="GO" id="GO:0004497">
    <property type="term" value="F:monooxygenase activity"/>
    <property type="evidence" value="ECO:0007669"/>
    <property type="project" value="UniProtKB-KW"/>
</dbReference>
<feature type="domain" description="FAD-binding" evidence="3">
    <location>
        <begin position="2"/>
        <end position="355"/>
    </location>
</feature>
<dbReference type="PANTHER" id="PTHR13789">
    <property type="entry name" value="MONOOXYGENASE"/>
    <property type="match status" value="1"/>
</dbReference>
<sequence length="412" mass="45742">MKVLIIGGGIGGLTTALSLHQAGFEVSVYESVPQIKPLGVGINLLPHCVRVLTNLGLAEKLADIAVETQDLRYYNKHGQLFWDEPRGRHAGYLWPQFSVHRGNFQQLLVEEVLRVIGKDAIRAGHHLASFDQTADGVTATFIDRATGKQLGQATGDVLVGCDGIHSVVRHNLYPEEANPCFSGNVLYRGTTSMAPFLTSRSMVMIGHLKQKMVVYPIGNVDGNGKQLVNWVANLREESTQMTVRDWNRQADQARLVDIYKDWRFDWLDVPAMIAGAKAVYEFPMSDRDPLPKWSFGRSTLLGDAAHPMYPIGSNGASQAILDAEALTQALVEAATVFDALERYERQRIPATTQVVLQNRQKGPDQIMDMMEEAAPNGFKHPADAIPYEDLKAVMDRYRQIAGFDRETLNQKA</sequence>
<dbReference type="Gene3D" id="3.30.9.30">
    <property type="match status" value="1"/>
</dbReference>
<name>D2QDH0_SPILD</name>
<reference evidence="4 5" key="1">
    <citation type="journal article" date="2010" name="Stand. Genomic Sci.">
        <title>Complete genome sequence of Spirosoma linguale type strain (1).</title>
        <authorList>
            <person name="Lail K."/>
            <person name="Sikorski J."/>
            <person name="Saunders E."/>
            <person name="Lapidus A."/>
            <person name="Glavina Del Rio T."/>
            <person name="Copeland A."/>
            <person name="Tice H."/>
            <person name="Cheng J.-F."/>
            <person name="Lucas S."/>
            <person name="Nolan M."/>
            <person name="Bruce D."/>
            <person name="Goodwin L."/>
            <person name="Pitluck S."/>
            <person name="Ivanova N."/>
            <person name="Mavromatis K."/>
            <person name="Ovchinnikova G."/>
            <person name="Pati A."/>
            <person name="Chen A."/>
            <person name="Palaniappan K."/>
            <person name="Land M."/>
            <person name="Hauser L."/>
            <person name="Chang Y.-J."/>
            <person name="Jeffries C.D."/>
            <person name="Chain P."/>
            <person name="Brettin T."/>
            <person name="Detter J.C."/>
            <person name="Schuetze A."/>
            <person name="Rohde M."/>
            <person name="Tindall B.J."/>
            <person name="Goeker M."/>
            <person name="Bristow J."/>
            <person name="Eisen J.A."/>
            <person name="Markowitz V."/>
            <person name="Hugenholtz P."/>
            <person name="Kyrpides N.C."/>
            <person name="Klenk H.-P."/>
            <person name="Chen F."/>
        </authorList>
    </citation>
    <scope>NUCLEOTIDE SEQUENCE [LARGE SCALE GENOMIC DNA]</scope>
    <source>
        <strain evidence="5">ATCC 33905 / DSM 74 / LMG 10896 / Claus 1</strain>
    </source>
</reference>
<dbReference type="KEGG" id="sli:Slin_0336"/>
<dbReference type="InterPro" id="IPR002938">
    <property type="entry name" value="FAD-bd"/>
</dbReference>
<gene>
    <name evidence="4" type="ordered locus">Slin_0336</name>
</gene>
<dbReference type="InterPro" id="IPR036188">
    <property type="entry name" value="FAD/NAD-bd_sf"/>
</dbReference>
<evidence type="ECO:0000313" key="4">
    <source>
        <dbReference type="EMBL" id="ADB36400.1"/>
    </source>
</evidence>
<dbReference type="Gene3D" id="3.50.50.60">
    <property type="entry name" value="FAD/NAD(P)-binding domain"/>
    <property type="match status" value="1"/>
</dbReference>
<evidence type="ECO:0000256" key="1">
    <source>
        <dbReference type="ARBA" id="ARBA00023002"/>
    </source>
</evidence>
<dbReference type="EMBL" id="CP001769">
    <property type="protein sequence ID" value="ADB36400.1"/>
    <property type="molecule type" value="Genomic_DNA"/>
</dbReference>
<dbReference type="GO" id="GO:0071949">
    <property type="term" value="F:FAD binding"/>
    <property type="evidence" value="ECO:0007669"/>
    <property type="project" value="InterPro"/>
</dbReference>
<proteinExistence type="predicted"/>
<keyword evidence="1" id="KW-0560">Oxidoreductase</keyword>
<accession>D2QDH0</accession>
<dbReference type="RefSeq" id="WP_012924952.1">
    <property type="nucleotide sequence ID" value="NC_013730.1"/>
</dbReference>
<evidence type="ECO:0000256" key="2">
    <source>
        <dbReference type="ARBA" id="ARBA00023033"/>
    </source>
</evidence>
<dbReference type="Pfam" id="PF01494">
    <property type="entry name" value="FAD_binding_3"/>
    <property type="match status" value="1"/>
</dbReference>
<dbReference type="NCBIfam" id="NF005720">
    <property type="entry name" value="PRK07538.1"/>
    <property type="match status" value="1"/>
</dbReference>
<dbReference type="SUPFAM" id="SSF51905">
    <property type="entry name" value="FAD/NAD(P)-binding domain"/>
    <property type="match status" value="1"/>
</dbReference>
<dbReference type="SUPFAM" id="SSF54373">
    <property type="entry name" value="FAD-linked reductases, C-terminal domain"/>
    <property type="match status" value="1"/>
</dbReference>
<dbReference type="eggNOG" id="COG0654">
    <property type="taxonomic scope" value="Bacteria"/>
</dbReference>
<evidence type="ECO:0000259" key="3">
    <source>
        <dbReference type="Pfam" id="PF01494"/>
    </source>
</evidence>
<dbReference type="PRINTS" id="PR00420">
    <property type="entry name" value="RNGMNOXGNASE"/>
</dbReference>
<protein>
    <submittedName>
        <fullName evidence="4">Monooxygenase FAD-binding protein</fullName>
    </submittedName>
</protein>
<dbReference type="STRING" id="504472.Slin_0336"/>